<protein>
    <submittedName>
        <fullName evidence="1">Uncharacterized protein</fullName>
    </submittedName>
</protein>
<evidence type="ECO:0000313" key="1">
    <source>
        <dbReference type="EMBL" id="ELZ21585.1"/>
    </source>
</evidence>
<comment type="caution">
    <text evidence="1">The sequence shown here is derived from an EMBL/GenBank/DDBJ whole genome shotgun (WGS) entry which is preliminary data.</text>
</comment>
<dbReference type="Proteomes" id="UP000011626">
    <property type="component" value="Unassembled WGS sequence"/>
</dbReference>
<organism evidence="1 2">
    <name type="scientific">Halosimplex carlsbadense 2-9-1</name>
    <dbReference type="NCBI Taxonomy" id="797114"/>
    <lineage>
        <taxon>Archaea</taxon>
        <taxon>Methanobacteriati</taxon>
        <taxon>Methanobacteriota</taxon>
        <taxon>Stenosarchaea group</taxon>
        <taxon>Halobacteria</taxon>
        <taxon>Halobacteriales</taxon>
        <taxon>Haloarculaceae</taxon>
        <taxon>Halosimplex</taxon>
    </lineage>
</organism>
<gene>
    <name evidence="1" type="ORF">C475_18711</name>
</gene>
<proteinExistence type="predicted"/>
<accession>M0CEB6</accession>
<evidence type="ECO:0000313" key="2">
    <source>
        <dbReference type="Proteomes" id="UP000011626"/>
    </source>
</evidence>
<dbReference type="EMBL" id="AOIU01000039">
    <property type="protein sequence ID" value="ELZ21585.1"/>
    <property type="molecule type" value="Genomic_DNA"/>
</dbReference>
<reference evidence="1 2" key="1">
    <citation type="journal article" date="2014" name="PLoS Genet.">
        <title>Phylogenetically driven sequencing of extremely halophilic archaea reveals strategies for static and dynamic osmo-response.</title>
        <authorList>
            <person name="Becker E.A."/>
            <person name="Seitzer P.M."/>
            <person name="Tritt A."/>
            <person name="Larsen D."/>
            <person name="Krusor M."/>
            <person name="Yao A.I."/>
            <person name="Wu D."/>
            <person name="Madern D."/>
            <person name="Eisen J.A."/>
            <person name="Darling A.E."/>
            <person name="Facciotti M.T."/>
        </authorList>
    </citation>
    <scope>NUCLEOTIDE SEQUENCE [LARGE SCALE GENOMIC DNA]</scope>
    <source>
        <strain evidence="1 2">2-9-1</strain>
    </source>
</reference>
<sequence>MYWTEDARPEAVDAQLSEMFLQPAPVSRTDPGFRLRFAFDPVEAGDVPEERLQVGFTGFDQRLL</sequence>
<dbReference type="AlphaFoldDB" id="M0CEB6"/>
<keyword evidence="2" id="KW-1185">Reference proteome</keyword>
<name>M0CEB6_9EURY</name>